<proteinExistence type="predicted"/>
<dbReference type="InterPro" id="IPR051685">
    <property type="entry name" value="Ycf3/AcsC/BcsC/TPR_MFPF"/>
</dbReference>
<evidence type="ECO:0000256" key="3">
    <source>
        <dbReference type="PROSITE-ProRule" id="PRU00339"/>
    </source>
</evidence>
<accession>A0AAU9JBD7</accession>
<feature type="region of interest" description="Disordered" evidence="4">
    <location>
        <begin position="1"/>
        <end position="38"/>
    </location>
</feature>
<evidence type="ECO:0000256" key="2">
    <source>
        <dbReference type="ARBA" id="ARBA00022803"/>
    </source>
</evidence>
<dbReference type="Gene3D" id="1.25.40.10">
    <property type="entry name" value="Tetratricopeptide repeat domain"/>
    <property type="match status" value="2"/>
</dbReference>
<reference evidence="6" key="1">
    <citation type="submission" date="2021-09" db="EMBL/GenBank/DDBJ databases">
        <authorList>
            <consortium name="AG Swart"/>
            <person name="Singh M."/>
            <person name="Singh A."/>
            <person name="Seah K."/>
            <person name="Emmerich C."/>
        </authorList>
    </citation>
    <scope>NUCLEOTIDE SEQUENCE</scope>
    <source>
        <strain evidence="6">ATCC30299</strain>
    </source>
</reference>
<dbReference type="AlphaFoldDB" id="A0AAU9JBD7"/>
<dbReference type="Proteomes" id="UP001162131">
    <property type="component" value="Unassembled WGS sequence"/>
</dbReference>
<evidence type="ECO:0000256" key="4">
    <source>
        <dbReference type="SAM" id="MobiDB-lite"/>
    </source>
</evidence>
<keyword evidence="2 3" id="KW-0802">TPR repeat</keyword>
<dbReference type="EMBL" id="CAJZBQ010000038">
    <property type="protein sequence ID" value="CAG9325449.1"/>
    <property type="molecule type" value="Genomic_DNA"/>
</dbReference>
<evidence type="ECO:0000256" key="1">
    <source>
        <dbReference type="ARBA" id="ARBA00022737"/>
    </source>
</evidence>
<evidence type="ECO:0000313" key="7">
    <source>
        <dbReference type="Proteomes" id="UP001162131"/>
    </source>
</evidence>
<keyword evidence="7" id="KW-1185">Reference proteome</keyword>
<feature type="repeat" description="TPR" evidence="3">
    <location>
        <begin position="202"/>
        <end position="235"/>
    </location>
</feature>
<dbReference type="InterPro" id="IPR011990">
    <property type="entry name" value="TPR-like_helical_dom_sf"/>
</dbReference>
<feature type="repeat" description="TPR" evidence="3">
    <location>
        <begin position="168"/>
        <end position="201"/>
    </location>
</feature>
<dbReference type="PANTHER" id="PTHR44943:SF8">
    <property type="entry name" value="TPR REPEAT-CONTAINING PROTEIN MJ0263"/>
    <property type="match status" value="1"/>
</dbReference>
<dbReference type="InterPro" id="IPR056834">
    <property type="entry name" value="ARM_TT21_C"/>
</dbReference>
<dbReference type="PROSITE" id="PS50293">
    <property type="entry name" value="TPR_REGION"/>
    <property type="match status" value="1"/>
</dbReference>
<dbReference type="PANTHER" id="PTHR44943">
    <property type="entry name" value="CELLULOSE SYNTHASE OPERON PROTEIN C"/>
    <property type="match status" value="1"/>
</dbReference>
<dbReference type="PROSITE" id="PS50005">
    <property type="entry name" value="TPR"/>
    <property type="match status" value="5"/>
</dbReference>
<dbReference type="Pfam" id="PF25063">
    <property type="entry name" value="ARM_TT21_C"/>
    <property type="match status" value="1"/>
</dbReference>
<dbReference type="SUPFAM" id="SSF48452">
    <property type="entry name" value="TPR-like"/>
    <property type="match status" value="1"/>
</dbReference>
<sequence>MGSKCSKSNNKPENSKSLSFSMGDVETGPDKGNSKKNSSKICILNESYTQLARIEEMLKQDPENPELNEEMGLYLYNKAKYEDSAPYFEKAIEFDGKLSMKSLMAVGDLETQKNQYEEAIEYYTKALSMDPSVAEIHERLGELYSKVKNQSESLNHLEEAVELDPKNCEYGTNLGLMYLNMHQYEESIKCFLKVLEINPEFPKAHNNLGNAYRKIGKPKEAIHHYLQAIECTPKRKFPIAHINLATTYFYTGDTISALRHFEEALQVGSNIHKVMVTKGYHLLFKNSKTKQGIECLLRQQYNEAASILQEVHQTDLENPVVNYYLGLTYSKLDDLKSANICFKKVIELGKKPIHKNKQFIKHFMRKAQKAIIDVTESGSEDNVVYEISDTSISLGPIRRSSEVFKVRAGGTYEFAPIKAPSPTESPEVSPNQSLVYESNDEKCDIF</sequence>
<feature type="repeat" description="TPR" evidence="3">
    <location>
        <begin position="238"/>
        <end position="271"/>
    </location>
</feature>
<feature type="repeat" description="TPR" evidence="3">
    <location>
        <begin position="100"/>
        <end position="133"/>
    </location>
</feature>
<protein>
    <recommendedName>
        <fullName evidence="5">Tetratricopeptide repeat protein 21A/21B C-terminal ARM domain-containing protein</fullName>
    </recommendedName>
</protein>
<evidence type="ECO:0000313" key="6">
    <source>
        <dbReference type="EMBL" id="CAG9325449.1"/>
    </source>
</evidence>
<dbReference type="SMART" id="SM00028">
    <property type="entry name" value="TPR"/>
    <property type="match status" value="7"/>
</dbReference>
<feature type="compositionally biased region" description="Low complexity" evidence="4">
    <location>
        <begin position="1"/>
        <end position="19"/>
    </location>
</feature>
<organism evidence="6 7">
    <name type="scientific">Blepharisma stoltei</name>
    <dbReference type="NCBI Taxonomy" id="1481888"/>
    <lineage>
        <taxon>Eukaryota</taxon>
        <taxon>Sar</taxon>
        <taxon>Alveolata</taxon>
        <taxon>Ciliophora</taxon>
        <taxon>Postciliodesmatophora</taxon>
        <taxon>Heterotrichea</taxon>
        <taxon>Heterotrichida</taxon>
        <taxon>Blepharismidae</taxon>
        <taxon>Blepharisma</taxon>
    </lineage>
</organism>
<gene>
    <name evidence="6" type="ORF">BSTOLATCC_MIC38703</name>
</gene>
<feature type="domain" description="Tetratricopeptide repeat protein 21A/21B C-terminal ARM" evidence="5">
    <location>
        <begin position="101"/>
        <end position="205"/>
    </location>
</feature>
<name>A0AAU9JBD7_9CILI</name>
<keyword evidence="1" id="KW-0677">Repeat</keyword>
<feature type="repeat" description="TPR" evidence="3">
    <location>
        <begin position="134"/>
        <end position="167"/>
    </location>
</feature>
<evidence type="ECO:0000259" key="5">
    <source>
        <dbReference type="Pfam" id="PF25063"/>
    </source>
</evidence>
<dbReference type="InterPro" id="IPR019734">
    <property type="entry name" value="TPR_rpt"/>
</dbReference>
<dbReference type="Pfam" id="PF13181">
    <property type="entry name" value="TPR_8"/>
    <property type="match status" value="1"/>
</dbReference>
<comment type="caution">
    <text evidence="6">The sequence shown here is derived from an EMBL/GenBank/DDBJ whole genome shotgun (WGS) entry which is preliminary data.</text>
</comment>
<dbReference type="Pfam" id="PF13374">
    <property type="entry name" value="TPR_10"/>
    <property type="match status" value="2"/>
</dbReference>